<dbReference type="Pfam" id="PF04255">
    <property type="entry name" value="DUF433"/>
    <property type="match status" value="1"/>
</dbReference>
<dbReference type="InterPro" id="IPR009057">
    <property type="entry name" value="Homeodomain-like_sf"/>
</dbReference>
<reference evidence="1" key="1">
    <citation type="submission" date="2021-03" db="EMBL/GenBank/DDBJ databases">
        <title>Genomic Encyclopedia of Type Strains, Phase IV (KMG-IV): sequencing the most valuable type-strain genomes for metagenomic binning, comparative biology and taxonomic classification.</title>
        <authorList>
            <person name="Goeker M."/>
        </authorList>
    </citation>
    <scope>NUCLEOTIDE SEQUENCE</scope>
    <source>
        <strain evidence="1">DSM 23564</strain>
    </source>
</reference>
<dbReference type="OrthoDB" id="315700at2157"/>
<dbReference type="RefSeq" id="WP_209484039.1">
    <property type="nucleotide sequence ID" value="NZ_JAGGKQ010000006.1"/>
</dbReference>
<dbReference type="InterPro" id="IPR007367">
    <property type="entry name" value="DUF433"/>
</dbReference>
<dbReference type="SUPFAM" id="SSF46689">
    <property type="entry name" value="Homeodomain-like"/>
    <property type="match status" value="1"/>
</dbReference>
<evidence type="ECO:0000313" key="1">
    <source>
        <dbReference type="EMBL" id="MBP1922154.1"/>
    </source>
</evidence>
<dbReference type="PANTHER" id="PTHR34849:SF1">
    <property type="entry name" value="SLR0770 PROTEIN"/>
    <property type="match status" value="1"/>
</dbReference>
<keyword evidence="2" id="KW-1185">Reference proteome</keyword>
<name>A0A8T4GCG7_9EURY</name>
<dbReference type="PANTHER" id="PTHR34849">
    <property type="entry name" value="SSL5025 PROTEIN"/>
    <property type="match status" value="1"/>
</dbReference>
<dbReference type="InterPro" id="IPR036388">
    <property type="entry name" value="WH-like_DNA-bd_sf"/>
</dbReference>
<proteinExistence type="predicted"/>
<dbReference type="Gene3D" id="1.10.10.10">
    <property type="entry name" value="Winged helix-like DNA-binding domain superfamily/Winged helix DNA-binding domain"/>
    <property type="match status" value="1"/>
</dbReference>
<gene>
    <name evidence="1" type="ORF">J2751_001160</name>
</gene>
<comment type="caution">
    <text evidence="1">The sequence shown here is derived from an EMBL/GenBank/DDBJ whole genome shotgun (WGS) entry which is preliminary data.</text>
</comment>
<accession>A0A8T4GCG7</accession>
<dbReference type="EMBL" id="JAGGKQ010000006">
    <property type="protein sequence ID" value="MBP1922154.1"/>
    <property type="molecule type" value="Genomic_DNA"/>
</dbReference>
<sequence>MGEIVSTDGVMGGQPRIEGHRISVLQIAEWVHEEGMDPETVAAEFDLDMADIHRALAYYYEHIESMDVWRDRRERRLRESREGHHHPDSVSEHA</sequence>
<organism evidence="1 2">
    <name type="scientific">Halorubrum alkaliphilum</name>
    <dbReference type="NCBI Taxonomy" id="261290"/>
    <lineage>
        <taxon>Archaea</taxon>
        <taxon>Methanobacteriati</taxon>
        <taxon>Methanobacteriota</taxon>
        <taxon>Stenosarchaea group</taxon>
        <taxon>Halobacteria</taxon>
        <taxon>Halobacteriales</taxon>
        <taxon>Haloferacaceae</taxon>
        <taxon>Halorubrum</taxon>
    </lineage>
</organism>
<evidence type="ECO:0000313" key="2">
    <source>
        <dbReference type="Proteomes" id="UP000823588"/>
    </source>
</evidence>
<dbReference type="AlphaFoldDB" id="A0A8T4GCG7"/>
<protein>
    <submittedName>
        <fullName evidence="1">Uncharacterized protein (DUF433 family)</fullName>
    </submittedName>
</protein>
<dbReference type="Proteomes" id="UP000823588">
    <property type="component" value="Unassembled WGS sequence"/>
</dbReference>